<accession>A0A1R3HYR9</accession>
<dbReference type="Gramene" id="OMO75496">
    <property type="protein sequence ID" value="OMO75496"/>
    <property type="gene ID" value="CCACVL1_16157"/>
</dbReference>
<evidence type="ECO:0000313" key="2">
    <source>
        <dbReference type="Proteomes" id="UP000188268"/>
    </source>
</evidence>
<reference evidence="1 2" key="1">
    <citation type="submission" date="2013-09" db="EMBL/GenBank/DDBJ databases">
        <title>Corchorus capsularis genome sequencing.</title>
        <authorList>
            <person name="Alam M."/>
            <person name="Haque M.S."/>
            <person name="Islam M.S."/>
            <person name="Emdad E.M."/>
            <person name="Islam M.M."/>
            <person name="Ahmed B."/>
            <person name="Halim A."/>
            <person name="Hossen Q.M.M."/>
            <person name="Hossain M.Z."/>
            <person name="Ahmed R."/>
            <person name="Khan M.M."/>
            <person name="Islam R."/>
            <person name="Rashid M.M."/>
            <person name="Khan S.A."/>
            <person name="Rahman M.S."/>
            <person name="Alam M."/>
        </authorList>
    </citation>
    <scope>NUCLEOTIDE SEQUENCE [LARGE SCALE GENOMIC DNA]</scope>
    <source>
        <strain evidence="2">cv. CVL-1</strain>
        <tissue evidence="1">Whole seedling</tissue>
    </source>
</reference>
<organism evidence="1 2">
    <name type="scientific">Corchorus capsularis</name>
    <name type="common">Jute</name>
    <dbReference type="NCBI Taxonomy" id="210143"/>
    <lineage>
        <taxon>Eukaryota</taxon>
        <taxon>Viridiplantae</taxon>
        <taxon>Streptophyta</taxon>
        <taxon>Embryophyta</taxon>
        <taxon>Tracheophyta</taxon>
        <taxon>Spermatophyta</taxon>
        <taxon>Magnoliopsida</taxon>
        <taxon>eudicotyledons</taxon>
        <taxon>Gunneridae</taxon>
        <taxon>Pentapetalae</taxon>
        <taxon>rosids</taxon>
        <taxon>malvids</taxon>
        <taxon>Malvales</taxon>
        <taxon>Malvaceae</taxon>
        <taxon>Grewioideae</taxon>
        <taxon>Apeibeae</taxon>
        <taxon>Corchorus</taxon>
    </lineage>
</organism>
<dbReference type="EMBL" id="AWWV01011016">
    <property type="protein sequence ID" value="OMO75496.1"/>
    <property type="molecule type" value="Genomic_DNA"/>
</dbReference>
<protein>
    <submittedName>
        <fullName evidence="1">Uncharacterized protein</fullName>
    </submittedName>
</protein>
<sequence length="25" mass="2665">MGNQSLLLLPNVTVTTKLQEVVAVP</sequence>
<evidence type="ECO:0000313" key="1">
    <source>
        <dbReference type="EMBL" id="OMO75496.1"/>
    </source>
</evidence>
<keyword evidence="2" id="KW-1185">Reference proteome</keyword>
<comment type="caution">
    <text evidence="1">The sequence shown here is derived from an EMBL/GenBank/DDBJ whole genome shotgun (WGS) entry which is preliminary data.</text>
</comment>
<dbReference type="Proteomes" id="UP000188268">
    <property type="component" value="Unassembled WGS sequence"/>
</dbReference>
<dbReference type="AlphaFoldDB" id="A0A1R3HYR9"/>
<gene>
    <name evidence="1" type="ORF">CCACVL1_16157</name>
</gene>
<proteinExistence type="predicted"/>
<name>A0A1R3HYR9_COCAP</name>